<feature type="compositionally biased region" description="Pro residues" evidence="6">
    <location>
        <begin position="742"/>
        <end position="755"/>
    </location>
</feature>
<feature type="compositionally biased region" description="Low complexity" evidence="6">
    <location>
        <begin position="550"/>
        <end position="562"/>
    </location>
</feature>
<keyword evidence="4" id="KW-0493">Microtubule</keyword>
<comment type="similarity">
    <text evidence="2">Belongs to the CLASP family.</text>
</comment>
<evidence type="ECO:0000259" key="7">
    <source>
        <dbReference type="SMART" id="SM01349"/>
    </source>
</evidence>
<dbReference type="AlphaFoldDB" id="D8PW18"/>
<dbReference type="OMA" id="VCARTNK"/>
<feature type="compositionally biased region" description="Low complexity" evidence="6">
    <location>
        <begin position="259"/>
        <end position="295"/>
    </location>
</feature>
<dbReference type="eggNOG" id="ENOG502S11N">
    <property type="taxonomic scope" value="Eukaryota"/>
</dbReference>
<feature type="compositionally biased region" description="Low complexity" evidence="6">
    <location>
        <begin position="773"/>
        <end position="783"/>
    </location>
</feature>
<name>D8PW18_SCHCM</name>
<dbReference type="RefSeq" id="XP_003035863.1">
    <property type="nucleotide sequence ID" value="XM_003035817.1"/>
</dbReference>
<feature type="domain" description="TOG" evidence="7">
    <location>
        <begin position="4"/>
        <end position="244"/>
    </location>
</feature>
<comment type="subcellular location">
    <subcellularLocation>
        <location evidence="1">Cytoplasm</location>
        <location evidence="1">Cytoskeleton</location>
        <location evidence="1">Spindle</location>
    </subcellularLocation>
</comment>
<dbReference type="KEGG" id="scm:SCHCO_02562267"/>
<feature type="region of interest" description="Disordered" evidence="6">
    <location>
        <begin position="408"/>
        <end position="842"/>
    </location>
</feature>
<gene>
    <name evidence="8" type="ORF">SCHCODRAFT_232410</name>
</gene>
<keyword evidence="5" id="KW-0131">Cell cycle</keyword>
<dbReference type="InParanoid" id="D8PW18"/>
<dbReference type="GO" id="GO:0005819">
    <property type="term" value="C:spindle"/>
    <property type="evidence" value="ECO:0007669"/>
    <property type="project" value="UniProtKB-SubCell"/>
</dbReference>
<feature type="compositionally biased region" description="Polar residues" evidence="6">
    <location>
        <begin position="502"/>
        <end position="519"/>
    </location>
</feature>
<feature type="region of interest" description="Disordered" evidence="6">
    <location>
        <begin position="252"/>
        <end position="345"/>
    </location>
</feature>
<protein>
    <recommendedName>
        <fullName evidence="7">TOG domain-containing protein</fullName>
    </recommendedName>
</protein>
<sequence>MVADSPATLQYQIDCLREALCQPETEDSWDKIQRAIESLGKICSENSEDYHQVVTSAVRSLSRPLTSAMISERTRLSGSAVDFVGAIATSLERNFETLIPIFIPGLLTLCSRTNKVFGTRARACISIIIEMTQLASLLPYFVQAGKDKSALLRHAAAEAGLACLNSCNPQDLEKESRIRDIETMVRTTAKDANADVRKVGKKIFQAYQALMPDRIAGFAAPLSPTLRKYLELPAGPQALPKKESRPNLRTLVKSKSHAHLSSSASSVRSTSPTLSSSVGVGPRVPERPMSSMSRAPPAPSHAYSKLRNEMGPPPLPHTRSQPAQPPQRPQSTLSRSTSAMERPRSMMLPSVAALRTVAPSSSSELGVAVPRARVTGAVRVRPESIHGMPSAGTTTTTTAGSTVMARRVPAREPSPTDKVKDEKKDKGGHLFIPKRPMSAVDPAMASTSSARSDNGHRIKAPPPPPVLGKGKEKETSKPLPKITAKLTTSARAVSVTAKDRVASQSKPSVSRQASATMQHGSRFAPSRSASGTHPKPSPADEEGAPAFPVTEPEAAQAAPTARPTHKVTASLTISKERHAPRTGGLSQPTQAQLARQRPPVERKVTAPAPSKPGWGRTGAAPPPRARTVSTTAISKAAADAAAKPGPRQRVVSMRPGAPALVKKSSVSSLRVDAAKVPLPPSPMPAEKKKRATPSPAPVEEEPVSVEEEQAPAEQQEQEHLSQVLEEEDVFEEKKVLEQAKPAPEPEPTPVAPEPTPVAAEAVPLPEEQDVEEAGSSAAQEAAENPFQDTTPRKSTPPAEPSNIAFHTTAATPPTNASPMVPTNAGPAITLDYDPNSQYGPNSHYNPTTPARLTSHIHPGDLDKTPISQLLMSIERGFHWTPEPPEPLTPAEAYRDMPVMSGALGQPIPIHLKKQPEGGYDA</sequence>
<feature type="compositionally biased region" description="Low complexity" evidence="6">
    <location>
        <begin position="756"/>
        <end position="765"/>
    </location>
</feature>
<dbReference type="InterPro" id="IPR011989">
    <property type="entry name" value="ARM-like"/>
</dbReference>
<evidence type="ECO:0000313" key="9">
    <source>
        <dbReference type="Proteomes" id="UP000007431"/>
    </source>
</evidence>
<dbReference type="HOGENOM" id="CLU_316675_0_0_1"/>
<evidence type="ECO:0000256" key="1">
    <source>
        <dbReference type="ARBA" id="ARBA00004186"/>
    </source>
</evidence>
<feature type="compositionally biased region" description="Polar residues" evidence="6">
    <location>
        <begin position="584"/>
        <end position="593"/>
    </location>
</feature>
<dbReference type="GO" id="GO:0005874">
    <property type="term" value="C:microtubule"/>
    <property type="evidence" value="ECO:0007669"/>
    <property type="project" value="UniProtKB-KW"/>
</dbReference>
<reference evidence="8 9" key="1">
    <citation type="journal article" date="2010" name="Nat. Biotechnol.">
        <title>Genome sequence of the model mushroom Schizophyllum commune.</title>
        <authorList>
            <person name="Ohm R.A."/>
            <person name="de Jong J.F."/>
            <person name="Lugones L.G."/>
            <person name="Aerts A."/>
            <person name="Kothe E."/>
            <person name="Stajich J.E."/>
            <person name="de Vries R.P."/>
            <person name="Record E."/>
            <person name="Levasseur A."/>
            <person name="Baker S.E."/>
            <person name="Bartholomew K.A."/>
            <person name="Coutinho P.M."/>
            <person name="Erdmann S."/>
            <person name="Fowler T.J."/>
            <person name="Gathman A.C."/>
            <person name="Lombard V."/>
            <person name="Henrissat B."/>
            <person name="Knabe N."/>
            <person name="Kuees U."/>
            <person name="Lilly W.W."/>
            <person name="Lindquist E."/>
            <person name="Lucas S."/>
            <person name="Magnuson J.K."/>
            <person name="Piumi F."/>
            <person name="Raudaskoski M."/>
            <person name="Salamov A."/>
            <person name="Schmutz J."/>
            <person name="Schwarze F.W.M.R."/>
            <person name="vanKuyk P.A."/>
            <person name="Horton J.S."/>
            <person name="Grigoriev I.V."/>
            <person name="Woesten H.A.B."/>
        </authorList>
    </citation>
    <scope>NUCLEOTIDE SEQUENCE [LARGE SCALE GENOMIC DNA]</scope>
    <source>
        <strain evidence="9">H4-8 / FGSC 9210</strain>
    </source>
</reference>
<evidence type="ECO:0000256" key="4">
    <source>
        <dbReference type="ARBA" id="ARBA00022701"/>
    </source>
</evidence>
<dbReference type="EMBL" id="GL377303">
    <property type="protein sequence ID" value="EFJ00961.1"/>
    <property type="molecule type" value="Genomic_DNA"/>
</dbReference>
<feature type="compositionally biased region" description="Basic and acidic residues" evidence="6">
    <location>
        <begin position="414"/>
        <end position="428"/>
    </location>
</feature>
<evidence type="ECO:0000313" key="8">
    <source>
        <dbReference type="EMBL" id="EFJ00961.1"/>
    </source>
</evidence>
<keyword evidence="5" id="KW-0498">Mitosis</keyword>
<dbReference type="InterPro" id="IPR034085">
    <property type="entry name" value="TOG"/>
</dbReference>
<evidence type="ECO:0000256" key="5">
    <source>
        <dbReference type="ARBA" id="ARBA00022776"/>
    </source>
</evidence>
<dbReference type="Pfam" id="PF12348">
    <property type="entry name" value="CLASP_N"/>
    <property type="match status" value="1"/>
</dbReference>
<dbReference type="Gene3D" id="1.25.10.10">
    <property type="entry name" value="Leucine-rich Repeat Variant"/>
    <property type="match status" value="1"/>
</dbReference>
<dbReference type="GeneID" id="9595638"/>
<feature type="compositionally biased region" description="Low complexity" evidence="6">
    <location>
        <begin position="660"/>
        <end position="669"/>
    </location>
</feature>
<dbReference type="InterPro" id="IPR016024">
    <property type="entry name" value="ARM-type_fold"/>
</dbReference>
<dbReference type="GO" id="GO:0051301">
    <property type="term" value="P:cell division"/>
    <property type="evidence" value="ECO:0007669"/>
    <property type="project" value="UniProtKB-KW"/>
</dbReference>
<dbReference type="Proteomes" id="UP000007431">
    <property type="component" value="Unassembled WGS sequence"/>
</dbReference>
<keyword evidence="3" id="KW-0132">Cell division</keyword>
<accession>D8PW18</accession>
<evidence type="ECO:0000256" key="2">
    <source>
        <dbReference type="ARBA" id="ARBA00009549"/>
    </source>
</evidence>
<organism evidence="9">
    <name type="scientific">Schizophyllum commune (strain H4-8 / FGSC 9210)</name>
    <name type="common">Split gill fungus</name>
    <dbReference type="NCBI Taxonomy" id="578458"/>
    <lineage>
        <taxon>Eukaryota</taxon>
        <taxon>Fungi</taxon>
        <taxon>Dikarya</taxon>
        <taxon>Basidiomycota</taxon>
        <taxon>Agaricomycotina</taxon>
        <taxon>Agaricomycetes</taxon>
        <taxon>Agaricomycetidae</taxon>
        <taxon>Agaricales</taxon>
        <taxon>Schizophyllaceae</taxon>
        <taxon>Schizophyllum</taxon>
    </lineage>
</organism>
<dbReference type="OrthoDB" id="46159at2759"/>
<dbReference type="InterPro" id="IPR024395">
    <property type="entry name" value="CLASP_N_dom"/>
</dbReference>
<proteinExistence type="inferred from homology"/>
<feature type="compositionally biased region" description="Acidic residues" evidence="6">
    <location>
        <begin position="698"/>
        <end position="710"/>
    </location>
</feature>
<dbReference type="SUPFAM" id="SSF48371">
    <property type="entry name" value="ARM repeat"/>
    <property type="match status" value="1"/>
</dbReference>
<evidence type="ECO:0000256" key="6">
    <source>
        <dbReference type="SAM" id="MobiDB-lite"/>
    </source>
</evidence>
<keyword evidence="9" id="KW-1185">Reference proteome</keyword>
<dbReference type="SMART" id="SM01349">
    <property type="entry name" value="TOG"/>
    <property type="match status" value="1"/>
</dbReference>
<dbReference type="VEuPathDB" id="FungiDB:SCHCODRAFT_02562267"/>
<evidence type="ECO:0000256" key="3">
    <source>
        <dbReference type="ARBA" id="ARBA00022618"/>
    </source>
</evidence>